<evidence type="ECO:0000256" key="3">
    <source>
        <dbReference type="ARBA" id="ARBA00022833"/>
    </source>
</evidence>
<accession>A0A9P4PYL5</accession>
<reference evidence="6" key="1">
    <citation type="journal article" date="2020" name="Stud. Mycol.">
        <title>101 Dothideomycetes genomes: a test case for predicting lifestyles and emergence of pathogens.</title>
        <authorList>
            <person name="Haridas S."/>
            <person name="Albert R."/>
            <person name="Binder M."/>
            <person name="Bloem J."/>
            <person name="Labutti K."/>
            <person name="Salamov A."/>
            <person name="Andreopoulos B."/>
            <person name="Baker S."/>
            <person name="Barry K."/>
            <person name="Bills G."/>
            <person name="Bluhm B."/>
            <person name="Cannon C."/>
            <person name="Castanera R."/>
            <person name="Culley D."/>
            <person name="Daum C."/>
            <person name="Ezra D."/>
            <person name="Gonzalez J."/>
            <person name="Henrissat B."/>
            <person name="Kuo A."/>
            <person name="Liang C."/>
            <person name="Lipzen A."/>
            <person name="Lutzoni F."/>
            <person name="Magnuson J."/>
            <person name="Mondo S."/>
            <person name="Nolan M."/>
            <person name="Ohm R."/>
            <person name="Pangilinan J."/>
            <person name="Park H.-J."/>
            <person name="Ramirez L."/>
            <person name="Alfaro M."/>
            <person name="Sun H."/>
            <person name="Tritt A."/>
            <person name="Yoshinaga Y."/>
            <person name="Zwiers L.-H."/>
            <person name="Turgeon B."/>
            <person name="Goodwin S."/>
            <person name="Spatafora J."/>
            <person name="Crous P."/>
            <person name="Grigoriev I."/>
        </authorList>
    </citation>
    <scope>NUCLEOTIDE SEQUENCE</scope>
    <source>
        <strain evidence="6">CBS 690.94</strain>
    </source>
</reference>
<keyword evidence="2" id="KW-0479">Metal-binding</keyword>
<dbReference type="Pfam" id="PF04828">
    <property type="entry name" value="GFA"/>
    <property type="match status" value="1"/>
</dbReference>
<dbReference type="Proteomes" id="UP000799764">
    <property type="component" value="Unassembled WGS sequence"/>
</dbReference>
<dbReference type="InterPro" id="IPR011057">
    <property type="entry name" value="Mss4-like_sf"/>
</dbReference>
<dbReference type="AlphaFoldDB" id="A0A9P4PYL5"/>
<evidence type="ECO:0000313" key="7">
    <source>
        <dbReference type="Proteomes" id="UP000799764"/>
    </source>
</evidence>
<dbReference type="InterPro" id="IPR006913">
    <property type="entry name" value="CENP-V/GFA"/>
</dbReference>
<keyword evidence="7" id="KW-1185">Reference proteome</keyword>
<dbReference type="GO" id="GO:0016846">
    <property type="term" value="F:carbon-sulfur lyase activity"/>
    <property type="evidence" value="ECO:0007669"/>
    <property type="project" value="InterPro"/>
</dbReference>
<dbReference type="GO" id="GO:0046872">
    <property type="term" value="F:metal ion binding"/>
    <property type="evidence" value="ECO:0007669"/>
    <property type="project" value="UniProtKB-KW"/>
</dbReference>
<evidence type="ECO:0000256" key="1">
    <source>
        <dbReference type="ARBA" id="ARBA00005495"/>
    </source>
</evidence>
<evidence type="ECO:0000256" key="4">
    <source>
        <dbReference type="ARBA" id="ARBA00023239"/>
    </source>
</evidence>
<protein>
    <recommendedName>
        <fullName evidence="5">CENP-V/GFA domain-containing protein</fullName>
    </recommendedName>
</protein>
<sequence length="208" mass="22737">MTERPRPSSIAGGCLCGAIRFTIRFPNDSDWPPKGNGICQCTMCRKHSGSLLPQNISFPVANLTPNISSLPTYKTYASTPTTSRGFCSTCGSPLTFNDDKDRDLIEINIGAFDEEVLIGEKVEEEAWEDGYGRHVPRKGGWGYELGLPKYHIFAENEVQGVTDGFGGDKWLTDREGGQSFKGKASEMKRMSEAARVISGGRTEGESTV</sequence>
<dbReference type="OrthoDB" id="6329284at2759"/>
<keyword evidence="4" id="KW-0456">Lyase</keyword>
<evidence type="ECO:0000256" key="2">
    <source>
        <dbReference type="ARBA" id="ARBA00022723"/>
    </source>
</evidence>
<comment type="caution">
    <text evidence="6">The sequence shown here is derived from an EMBL/GenBank/DDBJ whole genome shotgun (WGS) entry which is preliminary data.</text>
</comment>
<gene>
    <name evidence="6" type="ORF">P171DRAFT_438383</name>
</gene>
<dbReference type="PROSITE" id="PS51891">
    <property type="entry name" value="CENP_V_GFA"/>
    <property type="match status" value="1"/>
</dbReference>
<dbReference type="Gene3D" id="3.90.1590.10">
    <property type="entry name" value="glutathione-dependent formaldehyde- activating enzyme (gfa)"/>
    <property type="match status" value="1"/>
</dbReference>
<dbReference type="EMBL" id="MU001492">
    <property type="protein sequence ID" value="KAF2451693.1"/>
    <property type="molecule type" value="Genomic_DNA"/>
</dbReference>
<evidence type="ECO:0000259" key="5">
    <source>
        <dbReference type="PROSITE" id="PS51891"/>
    </source>
</evidence>
<comment type="similarity">
    <text evidence="1">Belongs to the Gfa family.</text>
</comment>
<dbReference type="SUPFAM" id="SSF51316">
    <property type="entry name" value="Mss4-like"/>
    <property type="match status" value="1"/>
</dbReference>
<dbReference type="PANTHER" id="PTHR33337:SF40">
    <property type="entry name" value="CENP-V_GFA DOMAIN-CONTAINING PROTEIN-RELATED"/>
    <property type="match status" value="1"/>
</dbReference>
<proteinExistence type="inferred from homology"/>
<organism evidence="6 7">
    <name type="scientific">Karstenula rhodostoma CBS 690.94</name>
    <dbReference type="NCBI Taxonomy" id="1392251"/>
    <lineage>
        <taxon>Eukaryota</taxon>
        <taxon>Fungi</taxon>
        <taxon>Dikarya</taxon>
        <taxon>Ascomycota</taxon>
        <taxon>Pezizomycotina</taxon>
        <taxon>Dothideomycetes</taxon>
        <taxon>Pleosporomycetidae</taxon>
        <taxon>Pleosporales</taxon>
        <taxon>Massarineae</taxon>
        <taxon>Didymosphaeriaceae</taxon>
        <taxon>Karstenula</taxon>
    </lineage>
</organism>
<name>A0A9P4PYL5_9PLEO</name>
<feature type="domain" description="CENP-V/GFA" evidence="5">
    <location>
        <begin position="10"/>
        <end position="128"/>
    </location>
</feature>
<keyword evidence="3" id="KW-0862">Zinc</keyword>
<evidence type="ECO:0000313" key="6">
    <source>
        <dbReference type="EMBL" id="KAF2451693.1"/>
    </source>
</evidence>
<dbReference type="PANTHER" id="PTHR33337">
    <property type="entry name" value="GFA DOMAIN-CONTAINING PROTEIN"/>
    <property type="match status" value="1"/>
</dbReference>